<organism evidence="2 3">
    <name type="scientific">Acinetobacter kyonggiensis</name>
    <dbReference type="NCBI Taxonomy" id="595670"/>
    <lineage>
        <taxon>Bacteria</taxon>
        <taxon>Pseudomonadati</taxon>
        <taxon>Pseudomonadota</taxon>
        <taxon>Gammaproteobacteria</taxon>
        <taxon>Moraxellales</taxon>
        <taxon>Moraxellaceae</taxon>
        <taxon>Acinetobacter</taxon>
    </lineage>
</organism>
<protein>
    <submittedName>
        <fullName evidence="2">Antitoxin component YwqK of the YwqJK toxin-antitoxin module</fullName>
    </submittedName>
</protein>
<keyword evidence="1" id="KW-0732">Signal</keyword>
<reference evidence="3" key="1">
    <citation type="submission" date="2016-10" db="EMBL/GenBank/DDBJ databases">
        <authorList>
            <person name="Varghese N."/>
            <person name="Submissions S."/>
        </authorList>
    </citation>
    <scope>NUCLEOTIDE SEQUENCE [LARGE SCALE GENOMIC DNA]</scope>
    <source>
        <strain evidence="3">ANC 5109</strain>
    </source>
</reference>
<sequence length="276" mass="31877">MQHKTQIKFAISIYLSISSLTLHAEGYINENMVVFTSSMNPDESPWKDHPKCIPVIQNGESPKTWSVQYTYLDNTPLTSKYLTTQKPSTQQVECEHQIHFPDHIQNTGIFESFYPNGKPRSLIEYTDGIYNGKINFWFANGLKEQESNVSNGISHGEYRIWHPNGQLALSMGYKEGMQNGMKQRWYENGEPWTYARFENDKMVGELKQWYRNGKLERLGAYRDGVRHGTYKSWYENGNPEAVLNYQAGKIIDAQCWTESNQVIATKNCIAQFSAED</sequence>
<evidence type="ECO:0000256" key="1">
    <source>
        <dbReference type="SAM" id="SignalP"/>
    </source>
</evidence>
<dbReference type="EMBL" id="FNPK01000009">
    <property type="protein sequence ID" value="SDY39799.1"/>
    <property type="molecule type" value="Genomic_DNA"/>
</dbReference>
<dbReference type="RefSeq" id="WP_092689904.1">
    <property type="nucleotide sequence ID" value="NZ_FNPK01000009.1"/>
</dbReference>
<accession>A0A1H3JJP3</accession>
<dbReference type="Proteomes" id="UP000199035">
    <property type="component" value="Unassembled WGS sequence"/>
</dbReference>
<evidence type="ECO:0000313" key="2">
    <source>
        <dbReference type="EMBL" id="SDY39799.1"/>
    </source>
</evidence>
<dbReference type="Pfam" id="PF07661">
    <property type="entry name" value="MORN_2"/>
    <property type="match status" value="4"/>
</dbReference>
<gene>
    <name evidence="2" type="ORF">SAMN05421643_109101</name>
</gene>
<dbReference type="Gene3D" id="3.90.930.1">
    <property type="match status" value="1"/>
</dbReference>
<evidence type="ECO:0000313" key="3">
    <source>
        <dbReference type="Proteomes" id="UP000199035"/>
    </source>
</evidence>
<dbReference type="AlphaFoldDB" id="A0A1H3JJP3"/>
<dbReference type="SUPFAM" id="SSF82185">
    <property type="entry name" value="Histone H3 K4-specific methyltransferase SET7/9 N-terminal domain"/>
    <property type="match status" value="1"/>
</dbReference>
<proteinExistence type="predicted"/>
<keyword evidence="3" id="KW-1185">Reference proteome</keyword>
<feature type="signal peptide" evidence="1">
    <location>
        <begin position="1"/>
        <end position="24"/>
    </location>
</feature>
<feature type="chain" id="PRO_5011633273" evidence="1">
    <location>
        <begin position="25"/>
        <end position="276"/>
    </location>
</feature>
<dbReference type="InterPro" id="IPR011652">
    <property type="entry name" value="MORN_2"/>
</dbReference>
<name>A0A1H3JJP3_9GAMM</name>
<dbReference type="Gene3D" id="2.20.110.10">
    <property type="entry name" value="Histone H3 K4-specific methyltransferase SET7/9 N-terminal domain"/>
    <property type="match status" value="1"/>
</dbReference>